<organism evidence="1 2">
    <name type="scientific">Moraxella catarrhalis</name>
    <name type="common">Branhamella catarrhalis</name>
    <dbReference type="NCBI Taxonomy" id="480"/>
    <lineage>
        <taxon>Bacteria</taxon>
        <taxon>Pseudomonadati</taxon>
        <taxon>Pseudomonadota</taxon>
        <taxon>Gammaproteobacteria</taxon>
        <taxon>Moraxellales</taxon>
        <taxon>Moraxellaceae</taxon>
        <taxon>Moraxella</taxon>
    </lineage>
</organism>
<gene>
    <name evidence="1" type="ORF">AO382_1359</name>
</gene>
<accession>A0A7Z1A3T5</accession>
<dbReference type="EMBL" id="LXHE01000014">
    <property type="protein sequence ID" value="OAV00209.1"/>
    <property type="molecule type" value="Genomic_DNA"/>
</dbReference>
<dbReference type="Pfam" id="PF05929">
    <property type="entry name" value="Phage_GPO"/>
    <property type="match status" value="1"/>
</dbReference>
<evidence type="ECO:0000313" key="2">
    <source>
        <dbReference type="Proteomes" id="UP000078446"/>
    </source>
</evidence>
<proteinExistence type="predicted"/>
<reference evidence="1 2" key="1">
    <citation type="journal article" date="2016" name="Genome Biol. Evol.">
        <title>Comparative Genomic Analyses of the Moraxella catarrhalis Serosensitive and Seroresistant Lineages Demonstrate Their Independent Evolution.</title>
        <authorList>
            <person name="Earl J.P."/>
            <person name="de Vries S.P."/>
            <person name="Ahmed A."/>
            <person name="Powell E."/>
            <person name="Schultz M.P."/>
            <person name="Hermans P.W."/>
            <person name="Hill D.J."/>
            <person name="Zhou Z."/>
            <person name="Constantinidou C.I."/>
            <person name="Hu F.Z."/>
            <person name="Bootsma H.J."/>
            <person name="Ehrlich G.D."/>
        </authorList>
    </citation>
    <scope>NUCLEOTIDE SEQUENCE [LARGE SCALE GENOMIC DNA]</scope>
    <source>
        <strain evidence="1 2">Z7574</strain>
    </source>
</reference>
<evidence type="ECO:0000313" key="1">
    <source>
        <dbReference type="EMBL" id="OAV00209.1"/>
    </source>
</evidence>
<comment type="caution">
    <text evidence="1">The sequence shown here is derived from an EMBL/GenBank/DDBJ whole genome shotgun (WGS) entry which is preliminary data.</text>
</comment>
<protein>
    <submittedName>
        <fullName evidence="1">Phage capsid scaffolding protein</fullName>
    </submittedName>
</protein>
<name>A0A7Z1A3T5_MORCA</name>
<dbReference type="InterPro" id="IPR009228">
    <property type="entry name" value="Capsid_scaffold_GpO"/>
</dbReference>
<dbReference type="AlphaFoldDB" id="A0A7Z1A3T5"/>
<dbReference type="Proteomes" id="UP000078446">
    <property type="component" value="Unassembled WGS sequence"/>
</dbReference>
<sequence>MAVAGQTTDGREIAAEWIEQMAASYDPNVYGARINVEHFRGFMPDGDFGAYGDVLALKAETIKVGNEDKLALFAQILPNDKLKELNAKNQKIYTSVEIDTNFAKTGKAYLVGLAVTDSPASLGTEMLKFAANAQVNPLAHKKQSADNLFTAAIDIEFDFSERNASLADSIVAKLKEFFSEKEQVTPPEDTQVDTEDTESEAQAHFDNIEATATAVAAVMYEMQADYRADVERQFATLTSQIEKLNAQLDIIPQHPARPDAVSTENTMIIDC</sequence>